<dbReference type="OrthoDB" id="278204at2"/>
<proteinExistence type="inferred from homology"/>
<dbReference type="PANTHER" id="PTHR33755">
    <property type="entry name" value="TOXIN PARE1-RELATED"/>
    <property type="match status" value="1"/>
</dbReference>
<dbReference type="Pfam" id="PF05016">
    <property type="entry name" value="ParE_toxin"/>
    <property type="match status" value="1"/>
</dbReference>
<dbReference type="KEGG" id="cbaa:SRAA_0372"/>
<keyword evidence="2" id="KW-1277">Toxin-antitoxin system</keyword>
<keyword evidence="4" id="KW-1185">Reference proteome</keyword>
<evidence type="ECO:0000256" key="1">
    <source>
        <dbReference type="ARBA" id="ARBA00006226"/>
    </source>
</evidence>
<accession>A0A060NFJ6</accession>
<evidence type="ECO:0000313" key="4">
    <source>
        <dbReference type="Proteomes" id="UP000067461"/>
    </source>
</evidence>
<comment type="similarity">
    <text evidence="1">Belongs to the RelE toxin family.</text>
</comment>
<evidence type="ECO:0000313" key="3">
    <source>
        <dbReference type="EMBL" id="BAO80226.1"/>
    </source>
</evidence>
<dbReference type="STRING" id="1458425.SRAA_0372"/>
<gene>
    <name evidence="3" type="ORF">SRAA_0372</name>
</gene>
<dbReference type="PANTHER" id="PTHR33755:SF8">
    <property type="entry name" value="TOXIN PARE2"/>
    <property type="match status" value="1"/>
</dbReference>
<dbReference type="InterPro" id="IPR035093">
    <property type="entry name" value="RelE/ParE_toxin_dom_sf"/>
</dbReference>
<protein>
    <submittedName>
        <fullName evidence="3">Plasmid stabilization system protein</fullName>
    </submittedName>
</protein>
<dbReference type="RefSeq" id="WP_045530648.1">
    <property type="nucleotide sequence ID" value="NZ_AP014568.1"/>
</dbReference>
<dbReference type="InterPro" id="IPR007712">
    <property type="entry name" value="RelE/ParE_toxin"/>
</dbReference>
<dbReference type="AlphaFoldDB" id="A0A060NFJ6"/>
<organism evidence="3 4">
    <name type="scientific">Serpentinimonas raichei</name>
    <dbReference type="NCBI Taxonomy" id="1458425"/>
    <lineage>
        <taxon>Bacteria</taxon>
        <taxon>Pseudomonadati</taxon>
        <taxon>Pseudomonadota</taxon>
        <taxon>Betaproteobacteria</taxon>
        <taxon>Burkholderiales</taxon>
        <taxon>Comamonadaceae</taxon>
        <taxon>Serpentinimonas</taxon>
    </lineage>
</organism>
<dbReference type="Proteomes" id="UP000067461">
    <property type="component" value="Chromosome"/>
</dbReference>
<reference evidence="3 4" key="1">
    <citation type="journal article" date="2014" name="Nat. Commun.">
        <title>Physiological and genomic features of highly alkaliphilic hydrogen-utilizing Betaproteobacteria from a continental serpentinizing site.</title>
        <authorList>
            <person name="Suzuki S."/>
            <person name="Kuenen J.G."/>
            <person name="Schipper K."/>
            <person name="van der Velde S."/>
            <person name="Ishii S."/>
            <person name="Wu A."/>
            <person name="Sorokin D.Y."/>
            <person name="Tenney A."/>
            <person name="Meng X.Y."/>
            <person name="Morrill P.L."/>
            <person name="Kamagata Y."/>
            <person name="Muyzer G."/>
            <person name="Nealson K.H."/>
        </authorList>
    </citation>
    <scope>NUCLEOTIDE SEQUENCE [LARGE SCALE GENOMIC DNA]</scope>
    <source>
        <strain evidence="3 4">A1</strain>
    </source>
</reference>
<dbReference type="HOGENOM" id="CLU_147162_7_0_4"/>
<name>A0A060NFJ6_9BURK</name>
<dbReference type="InterPro" id="IPR051803">
    <property type="entry name" value="TA_system_RelE-like_toxin"/>
</dbReference>
<sequence length="97" mass="11068">MTRSIHRLAAEDLAQAVRFYQNEAGAGLARRFLNEFERVAQLLEQHPGLGTPTADGRRAHPLSDFPYSLIYRHEGLELRILVVRHQSRDPEHGAGRR</sequence>
<dbReference type="Gene3D" id="3.30.2310.20">
    <property type="entry name" value="RelE-like"/>
    <property type="match status" value="1"/>
</dbReference>
<evidence type="ECO:0000256" key="2">
    <source>
        <dbReference type="ARBA" id="ARBA00022649"/>
    </source>
</evidence>
<dbReference type="EMBL" id="AP014568">
    <property type="protein sequence ID" value="BAO80226.1"/>
    <property type="molecule type" value="Genomic_DNA"/>
</dbReference>